<evidence type="ECO:0000256" key="1">
    <source>
        <dbReference type="ARBA" id="ARBA00004275"/>
    </source>
</evidence>
<protein>
    <recommendedName>
        <fullName evidence="9">Luciferin 4-monooxygenase</fullName>
    </recommendedName>
</protein>
<proteinExistence type="inferred from homology"/>
<organism evidence="7 8">
    <name type="scientific">Leptosia nina</name>
    <dbReference type="NCBI Taxonomy" id="320188"/>
    <lineage>
        <taxon>Eukaryota</taxon>
        <taxon>Metazoa</taxon>
        <taxon>Ecdysozoa</taxon>
        <taxon>Arthropoda</taxon>
        <taxon>Hexapoda</taxon>
        <taxon>Insecta</taxon>
        <taxon>Pterygota</taxon>
        <taxon>Neoptera</taxon>
        <taxon>Endopterygota</taxon>
        <taxon>Lepidoptera</taxon>
        <taxon>Glossata</taxon>
        <taxon>Ditrysia</taxon>
        <taxon>Papilionoidea</taxon>
        <taxon>Pieridae</taxon>
        <taxon>Pierinae</taxon>
        <taxon>Leptosia</taxon>
    </lineage>
</organism>
<dbReference type="Gene3D" id="3.30.300.30">
    <property type="match status" value="1"/>
</dbReference>
<keyword evidence="4" id="KW-0576">Peroxisome</keyword>
<evidence type="ECO:0000256" key="3">
    <source>
        <dbReference type="ARBA" id="ARBA00022598"/>
    </source>
</evidence>
<evidence type="ECO:0008006" key="9">
    <source>
        <dbReference type="Google" id="ProtNLM"/>
    </source>
</evidence>
<keyword evidence="3" id="KW-0436">Ligase</keyword>
<evidence type="ECO:0000313" key="8">
    <source>
        <dbReference type="Proteomes" id="UP001497472"/>
    </source>
</evidence>
<accession>A0AAV1IYH2</accession>
<dbReference type="AlphaFoldDB" id="A0AAV1IYH2"/>
<dbReference type="InterPro" id="IPR000873">
    <property type="entry name" value="AMP-dep_synth/lig_dom"/>
</dbReference>
<evidence type="ECO:0000313" key="7">
    <source>
        <dbReference type="EMBL" id="CAK1541692.1"/>
    </source>
</evidence>
<evidence type="ECO:0000256" key="2">
    <source>
        <dbReference type="ARBA" id="ARBA00006432"/>
    </source>
</evidence>
<reference evidence="7 8" key="1">
    <citation type="submission" date="2023-11" db="EMBL/GenBank/DDBJ databases">
        <authorList>
            <person name="Okamura Y."/>
        </authorList>
    </citation>
    <scope>NUCLEOTIDE SEQUENCE [LARGE SCALE GENOMIC DNA]</scope>
</reference>
<dbReference type="Pfam" id="PF00501">
    <property type="entry name" value="AMP-binding"/>
    <property type="match status" value="1"/>
</dbReference>
<evidence type="ECO:0000259" key="5">
    <source>
        <dbReference type="Pfam" id="PF00501"/>
    </source>
</evidence>
<dbReference type="PANTHER" id="PTHR24096">
    <property type="entry name" value="LONG-CHAIN-FATTY-ACID--COA LIGASE"/>
    <property type="match status" value="1"/>
</dbReference>
<comment type="subcellular location">
    <subcellularLocation>
        <location evidence="1">Peroxisome</location>
    </subcellularLocation>
</comment>
<dbReference type="Proteomes" id="UP001497472">
    <property type="component" value="Unassembled WGS sequence"/>
</dbReference>
<dbReference type="SUPFAM" id="SSF56801">
    <property type="entry name" value="Acetyl-CoA synthetase-like"/>
    <property type="match status" value="1"/>
</dbReference>
<feature type="domain" description="AMP-binding enzyme C-terminal" evidence="6">
    <location>
        <begin position="456"/>
        <end position="532"/>
    </location>
</feature>
<dbReference type="InterPro" id="IPR042099">
    <property type="entry name" value="ANL_N_sf"/>
</dbReference>
<sequence>METGSDALQRYLADFTYELVAETGNPNDRYHLGKIILKQFKEDPDFLLQIDGATDERDTFGSMLVKSVRCAEAFRRLGIKKGDIIVLMAPNCLDLTAPLYAAFYLGISVACIDMHLLKDEIVQIFNDTRPKFVFCLASKAAIVSEVVHSLDIDTQITTFGKDEKFNTFPEFLDEYSKNDKIDEFRVEDFDPKETIAVLISTSGTTGLPKVAALTHSNCIIGLSYIWPMIREFPNPEMFAIILSPVQWLSAHVHYIFSPILKYRRVQSSQTETREHVYDLINKYKPTTMVCSPTFMIKLLAPGEREKCNFSSFKWVFLGGSAVAQEVVEELRKVHPKTSIYRGYGLTECTGLCFDIMATAYRDTCGTPLKHLQYRLVDIDTQEDITKPNVQGELWIKGPPVFKGYWKRPKETEAALTKDGWLRSGDLFYRDEHWYFYFVDRYKLLLKYRNHQISPTEIETVIRRHPEVLDVAVTSLPDLECGDLPVACVTRVEGSTVSAQEIKDIVKNNLTDTKRLRGGVIFLKELPTTRTGKVDRNKLKSIVQESKEIL</sequence>
<dbReference type="FunFam" id="3.30.300.30:FF:000007">
    <property type="entry name" value="4-coumarate--CoA ligase 2"/>
    <property type="match status" value="1"/>
</dbReference>
<feature type="domain" description="AMP-dependent synthetase/ligase" evidence="5">
    <location>
        <begin position="44"/>
        <end position="405"/>
    </location>
</feature>
<comment type="caution">
    <text evidence="7">The sequence shown here is derived from an EMBL/GenBank/DDBJ whole genome shotgun (WGS) entry which is preliminary data.</text>
</comment>
<evidence type="ECO:0000256" key="4">
    <source>
        <dbReference type="ARBA" id="ARBA00023140"/>
    </source>
</evidence>
<dbReference type="EMBL" id="CAVLEF010000002">
    <property type="protein sequence ID" value="CAK1541692.1"/>
    <property type="molecule type" value="Genomic_DNA"/>
</dbReference>
<comment type="similarity">
    <text evidence="2">Belongs to the ATP-dependent AMP-binding enzyme family.</text>
</comment>
<dbReference type="GO" id="GO:0005777">
    <property type="term" value="C:peroxisome"/>
    <property type="evidence" value="ECO:0007669"/>
    <property type="project" value="UniProtKB-SubCell"/>
</dbReference>
<dbReference type="InterPro" id="IPR045851">
    <property type="entry name" value="AMP-bd_C_sf"/>
</dbReference>
<dbReference type="Gene3D" id="3.40.50.12780">
    <property type="entry name" value="N-terminal domain of ligase-like"/>
    <property type="match status" value="1"/>
</dbReference>
<dbReference type="PANTHER" id="PTHR24096:SF149">
    <property type="entry name" value="AMP-BINDING DOMAIN-CONTAINING PROTEIN-RELATED"/>
    <property type="match status" value="1"/>
</dbReference>
<dbReference type="GO" id="GO:0016405">
    <property type="term" value="F:CoA-ligase activity"/>
    <property type="evidence" value="ECO:0007669"/>
    <property type="project" value="TreeGrafter"/>
</dbReference>
<dbReference type="InterPro" id="IPR025110">
    <property type="entry name" value="AMP-bd_C"/>
</dbReference>
<dbReference type="Pfam" id="PF13193">
    <property type="entry name" value="AMP-binding_C"/>
    <property type="match status" value="1"/>
</dbReference>
<name>A0AAV1IYH2_9NEOP</name>
<evidence type="ECO:0000259" key="6">
    <source>
        <dbReference type="Pfam" id="PF13193"/>
    </source>
</evidence>
<gene>
    <name evidence="7" type="ORF">LNINA_LOCUS1651</name>
</gene>
<keyword evidence="8" id="KW-1185">Reference proteome</keyword>